<evidence type="ECO:0000256" key="2">
    <source>
        <dbReference type="ARBA" id="ARBA00003091"/>
    </source>
</evidence>
<dbReference type="InterPro" id="IPR036990">
    <property type="entry name" value="M14A-like_propep"/>
</dbReference>
<evidence type="ECO:0000256" key="4">
    <source>
        <dbReference type="ARBA" id="ARBA00005988"/>
    </source>
</evidence>
<proteinExistence type="evidence at transcript level"/>
<dbReference type="SUPFAM" id="SSF53187">
    <property type="entry name" value="Zn-dependent exopeptidases"/>
    <property type="match status" value="1"/>
</dbReference>
<evidence type="ECO:0000256" key="11">
    <source>
        <dbReference type="ARBA" id="ARBA00022833"/>
    </source>
</evidence>
<evidence type="ECO:0000256" key="14">
    <source>
        <dbReference type="ARBA" id="ARBA00023145"/>
    </source>
</evidence>
<evidence type="ECO:0000256" key="17">
    <source>
        <dbReference type="PROSITE-ProRule" id="PRU01379"/>
    </source>
</evidence>
<dbReference type="FunFam" id="3.40.630.10:FF:000040">
    <property type="entry name" value="zinc carboxypeptidase"/>
    <property type="match status" value="1"/>
</dbReference>
<dbReference type="InterPro" id="IPR003146">
    <property type="entry name" value="M14A_act_pep"/>
</dbReference>
<keyword evidence="10" id="KW-0378">Hydrolase</keyword>
<evidence type="ECO:0000256" key="12">
    <source>
        <dbReference type="ARBA" id="ARBA00023026"/>
    </source>
</evidence>
<evidence type="ECO:0000256" key="3">
    <source>
        <dbReference type="ARBA" id="ARBA00004613"/>
    </source>
</evidence>
<comment type="subcellular location">
    <subcellularLocation>
        <location evidence="3">Secreted</location>
    </subcellularLocation>
</comment>
<keyword evidence="9 18" id="KW-0732">Signal</keyword>
<feature type="active site" description="Proton donor/acceptor" evidence="17">
    <location>
        <position position="385"/>
    </location>
</feature>
<keyword evidence="12" id="KW-0843">Virulence</keyword>
<evidence type="ECO:0000256" key="10">
    <source>
        <dbReference type="ARBA" id="ARBA00022801"/>
    </source>
</evidence>
<dbReference type="Pfam" id="PF00246">
    <property type="entry name" value="Peptidase_M14"/>
    <property type="match status" value="1"/>
</dbReference>
<dbReference type="GO" id="GO:0004181">
    <property type="term" value="F:metallocarboxypeptidase activity"/>
    <property type="evidence" value="ECO:0007669"/>
    <property type="project" value="InterPro"/>
</dbReference>
<dbReference type="GO" id="GO:0006508">
    <property type="term" value="P:proteolysis"/>
    <property type="evidence" value="ECO:0007669"/>
    <property type="project" value="UniProtKB-KW"/>
</dbReference>
<feature type="chain" id="PRO_5002096541" description="Carboxypeptidase M14A" evidence="18">
    <location>
        <begin position="17"/>
        <end position="419"/>
    </location>
</feature>
<dbReference type="Gene3D" id="3.30.70.340">
    <property type="entry name" value="Metallocarboxypeptidase-like"/>
    <property type="match status" value="1"/>
</dbReference>
<name>A0A0B4VL11_9EURO</name>
<keyword evidence="6 20" id="KW-0121">Carboxypeptidase</keyword>
<dbReference type="CDD" id="cd03860">
    <property type="entry name" value="M14_CP_A-B_like"/>
    <property type="match status" value="1"/>
</dbReference>
<dbReference type="GO" id="GO:0005576">
    <property type="term" value="C:extracellular region"/>
    <property type="evidence" value="ECO:0007669"/>
    <property type="project" value="UniProtKB-SubCell"/>
</dbReference>
<feature type="signal peptide" evidence="18">
    <location>
        <begin position="1"/>
        <end position="16"/>
    </location>
</feature>
<dbReference type="PANTHER" id="PTHR11705:SF143">
    <property type="entry name" value="SLL0236 PROTEIN"/>
    <property type="match status" value="1"/>
</dbReference>
<dbReference type="Pfam" id="PF02244">
    <property type="entry name" value="Propep_M14"/>
    <property type="match status" value="1"/>
</dbReference>
<dbReference type="InterPro" id="IPR057246">
    <property type="entry name" value="CARBOXYPEPT_ZN_1"/>
</dbReference>
<dbReference type="Gene3D" id="3.40.630.10">
    <property type="entry name" value="Zn peptidases"/>
    <property type="match status" value="1"/>
</dbReference>
<evidence type="ECO:0000256" key="16">
    <source>
        <dbReference type="ARBA" id="ARBA00081330"/>
    </source>
</evidence>
<dbReference type="PROSITE" id="PS52035">
    <property type="entry name" value="PEPTIDASE_M14"/>
    <property type="match status" value="1"/>
</dbReference>
<keyword evidence="15" id="KW-1015">Disulfide bond</keyword>
<feature type="domain" description="Peptidase M14" evidence="19">
    <location>
        <begin position="123"/>
        <end position="419"/>
    </location>
</feature>
<evidence type="ECO:0000256" key="18">
    <source>
        <dbReference type="SAM" id="SignalP"/>
    </source>
</evidence>
<accession>A0A0B4VL11</accession>
<reference evidence="20" key="1">
    <citation type="journal article" date="2015" name="Appl. Microbiol. Biotechnol.">
        <title>Genome and secretome analyses provide insights into keratin decomposition by novel proteases from the non-pathogenic fungus Onygena corvina.</title>
        <authorList>
            <person name="Huang Y."/>
            <person name="Busk P.K."/>
            <person name="Herbst F.A."/>
            <person name="Lange L."/>
        </authorList>
    </citation>
    <scope>NUCLEOTIDE SEQUENCE</scope>
    <source>
        <strain evidence="20">CBS 281.48</strain>
    </source>
</reference>
<dbReference type="PROSITE" id="PS00132">
    <property type="entry name" value="CARBOXYPEPT_ZN_1"/>
    <property type="match status" value="1"/>
</dbReference>
<evidence type="ECO:0000256" key="1">
    <source>
        <dbReference type="ARBA" id="ARBA00001947"/>
    </source>
</evidence>
<sequence>MHSILVLATLVGSALSGAIPSQSANYHGYKVMRLSGEDPSKISDIVSKLGLETWKFPKAANANVDIVVPPKKIADFEKMSHAAGLKKQIMHEDLGKSISSEMQFKPYSFALPVGDADDSWFQSYHSYDDHVKFMNDFQAAHADNAEIVTSGQSHEGRDITGVHVWGSGGKGSKPAIVFHGTTHAREWITTMTVEYMLNQLFEDQEAGAALREKYDFYIFPVANPDGFVYTNDNDRMWRKNRELNQGDCYGTDLNRNWPYQWDGDGSTTDPCTETYRGPSAGSAPETKASTSFLKGLADGPGLKMFIDWHSYSQLFMTPYGYSCSARAPNDDALQDMASSFAQAVQGVHGTSFKTGPICSTIYQANGNSVDWIVDVAKGETAFAAELRDTGMYGFVLPPDQIIPSGEETWAGMKAVFSKL</sequence>
<dbReference type="PANTHER" id="PTHR11705">
    <property type="entry name" value="PROTEASE FAMILY M14 CARBOXYPEPTIDASE A,B"/>
    <property type="match status" value="1"/>
</dbReference>
<comment type="similarity">
    <text evidence="4 17">Belongs to the peptidase M14 family.</text>
</comment>
<dbReference type="MEROPS" id="M14.014"/>
<comment type="function">
    <text evidence="2">Extracellular metalloprotease that contributes to pathogenicity.</text>
</comment>
<organism evidence="20">
    <name type="scientific">Onygena corvina</name>
    <dbReference type="NCBI Taxonomy" id="180788"/>
    <lineage>
        <taxon>Eukaryota</taxon>
        <taxon>Fungi</taxon>
        <taxon>Dikarya</taxon>
        <taxon>Ascomycota</taxon>
        <taxon>Pezizomycotina</taxon>
        <taxon>Eurotiomycetes</taxon>
        <taxon>Eurotiomycetidae</taxon>
        <taxon>Onygenales</taxon>
        <taxon>Onygenaceae</taxon>
        <taxon>Onygena</taxon>
    </lineage>
</organism>
<evidence type="ECO:0000256" key="15">
    <source>
        <dbReference type="ARBA" id="ARBA00023157"/>
    </source>
</evidence>
<dbReference type="InterPro" id="IPR000834">
    <property type="entry name" value="Peptidase_M14"/>
</dbReference>
<evidence type="ECO:0000256" key="8">
    <source>
        <dbReference type="ARBA" id="ARBA00022723"/>
    </source>
</evidence>
<dbReference type="AlphaFoldDB" id="A0A0B4VL11"/>
<evidence type="ECO:0000259" key="19">
    <source>
        <dbReference type="PROSITE" id="PS52035"/>
    </source>
</evidence>
<keyword evidence="7" id="KW-0645">Protease</keyword>
<evidence type="ECO:0000313" key="20">
    <source>
        <dbReference type="EMBL" id="AJD23179.1"/>
    </source>
</evidence>
<evidence type="ECO:0000256" key="13">
    <source>
        <dbReference type="ARBA" id="ARBA00023049"/>
    </source>
</evidence>
<evidence type="ECO:0000256" key="9">
    <source>
        <dbReference type="ARBA" id="ARBA00022729"/>
    </source>
</evidence>
<keyword evidence="11" id="KW-0862">Zinc</keyword>
<dbReference type="SMART" id="SM00631">
    <property type="entry name" value="Zn_pept"/>
    <property type="match status" value="1"/>
</dbReference>
<dbReference type="PRINTS" id="PR00765">
    <property type="entry name" value="CRBOXYPTASEA"/>
</dbReference>
<evidence type="ECO:0000256" key="6">
    <source>
        <dbReference type="ARBA" id="ARBA00022645"/>
    </source>
</evidence>
<dbReference type="EMBL" id="KP290852">
    <property type="protein sequence ID" value="AJD23179.1"/>
    <property type="molecule type" value="mRNA"/>
</dbReference>
<keyword evidence="13" id="KW-0482">Metalloprotease</keyword>
<dbReference type="GO" id="GO:0008270">
    <property type="term" value="F:zinc ion binding"/>
    <property type="evidence" value="ECO:0007669"/>
    <property type="project" value="InterPro"/>
</dbReference>
<keyword evidence="8" id="KW-0479">Metal-binding</keyword>
<keyword evidence="5" id="KW-0964">Secreted</keyword>
<protein>
    <recommendedName>
        <fullName evidence="16">Carboxypeptidase M14A</fullName>
    </recommendedName>
</protein>
<evidence type="ECO:0000256" key="5">
    <source>
        <dbReference type="ARBA" id="ARBA00022525"/>
    </source>
</evidence>
<comment type="cofactor">
    <cofactor evidence="1">
        <name>Zn(2+)</name>
        <dbReference type="ChEBI" id="CHEBI:29105"/>
    </cofactor>
</comment>
<evidence type="ECO:0000256" key="7">
    <source>
        <dbReference type="ARBA" id="ARBA00022670"/>
    </source>
</evidence>
<dbReference type="SUPFAM" id="SSF54897">
    <property type="entry name" value="Protease propeptides/inhibitors"/>
    <property type="match status" value="1"/>
</dbReference>
<keyword evidence="14" id="KW-0865">Zymogen</keyword>